<dbReference type="Proteomes" id="UP001549036">
    <property type="component" value="Unassembled WGS sequence"/>
</dbReference>
<organism evidence="2 3">
    <name type="scientific">Mesorhizobium shonense</name>
    <dbReference type="NCBI Taxonomy" id="1209948"/>
    <lineage>
        <taxon>Bacteria</taxon>
        <taxon>Pseudomonadati</taxon>
        <taxon>Pseudomonadota</taxon>
        <taxon>Alphaproteobacteria</taxon>
        <taxon>Hyphomicrobiales</taxon>
        <taxon>Phyllobacteriaceae</taxon>
        <taxon>Mesorhizobium</taxon>
    </lineage>
</organism>
<proteinExistence type="predicted"/>
<protein>
    <submittedName>
        <fullName evidence="2">Uncharacterized protein</fullName>
    </submittedName>
</protein>
<comment type="caution">
    <text evidence="2">The sequence shown here is derived from an EMBL/GenBank/DDBJ whole genome shotgun (WGS) entry which is preliminary data.</text>
</comment>
<evidence type="ECO:0000313" key="3">
    <source>
        <dbReference type="Proteomes" id="UP001549036"/>
    </source>
</evidence>
<name>A0ABV2HYZ5_9HYPH</name>
<gene>
    <name evidence="2" type="ORF">ABID26_004694</name>
</gene>
<accession>A0ABV2HYZ5</accession>
<feature type="region of interest" description="Disordered" evidence="1">
    <location>
        <begin position="14"/>
        <end position="34"/>
    </location>
</feature>
<dbReference type="EMBL" id="JBEPLM010000009">
    <property type="protein sequence ID" value="MET3595282.1"/>
    <property type="molecule type" value="Genomic_DNA"/>
</dbReference>
<evidence type="ECO:0000313" key="2">
    <source>
        <dbReference type="EMBL" id="MET3595282.1"/>
    </source>
</evidence>
<keyword evidence="3" id="KW-1185">Reference proteome</keyword>
<evidence type="ECO:0000256" key="1">
    <source>
        <dbReference type="SAM" id="MobiDB-lite"/>
    </source>
</evidence>
<sequence>MAGLLVTTEALVVEAPKDRPGTPVGAPAGGGLDF</sequence>
<reference evidence="2 3" key="1">
    <citation type="submission" date="2024-06" db="EMBL/GenBank/DDBJ databases">
        <title>Genomic Encyclopedia of Type Strains, Phase IV (KMG-IV): sequencing the most valuable type-strain genomes for metagenomic binning, comparative biology and taxonomic classification.</title>
        <authorList>
            <person name="Goeker M."/>
        </authorList>
    </citation>
    <scope>NUCLEOTIDE SEQUENCE [LARGE SCALE GENOMIC DNA]</scope>
    <source>
        <strain evidence="2 3">DSM 29846</strain>
    </source>
</reference>